<name>A0AAU7SY98_9GAMM</name>
<protein>
    <submittedName>
        <fullName evidence="3">Type IV pilus modification protein PilV</fullName>
    </submittedName>
</protein>
<sequence length="168" mass="18096">MKKNQKGIGMVEVLVSLILLAIGVLGYTALQLRAIEAGDEALVKSQAIMLLRGLTESIRANPQGQSSYPIAVRGYTSQNAPNAPKSCLNTTCTPTQMATYEAYLVARAANQIGVMITMDECPGVNSIKRQCVFAAWENTLISSNNYSACMNSDGVYVANARCVMMEAY</sequence>
<feature type="domain" description="Type IV pilin Tt1218-like" evidence="2">
    <location>
        <begin position="29"/>
        <end position="102"/>
    </location>
</feature>
<dbReference type="InterPro" id="IPR013362">
    <property type="entry name" value="Pilus_4_PilV"/>
</dbReference>
<dbReference type="Pfam" id="PF22150">
    <property type="entry name" value="Tt1218-like"/>
    <property type="match status" value="1"/>
</dbReference>
<dbReference type="Pfam" id="PF07963">
    <property type="entry name" value="N_methyl"/>
    <property type="match status" value="1"/>
</dbReference>
<dbReference type="InterPro" id="IPR012902">
    <property type="entry name" value="N_methyl_site"/>
</dbReference>
<dbReference type="RefSeq" id="WP_349928511.1">
    <property type="nucleotide sequence ID" value="NZ_CP157981.1"/>
</dbReference>
<proteinExistence type="predicted"/>
<feature type="transmembrane region" description="Helical" evidence="1">
    <location>
        <begin position="7"/>
        <end position="30"/>
    </location>
</feature>
<keyword evidence="1" id="KW-0472">Membrane</keyword>
<dbReference type="AlphaFoldDB" id="A0AAU7SY98"/>
<organism evidence="3">
    <name type="scientific">Acinetobacter sp. A1-4-2</name>
    <dbReference type="NCBI Taxonomy" id="3156489"/>
    <lineage>
        <taxon>Bacteria</taxon>
        <taxon>Pseudomonadati</taxon>
        <taxon>Pseudomonadota</taxon>
        <taxon>Gammaproteobacteria</taxon>
        <taxon>Moraxellales</taxon>
        <taxon>Moraxellaceae</taxon>
        <taxon>Acinetobacter</taxon>
    </lineage>
</organism>
<keyword evidence="1" id="KW-0812">Transmembrane</keyword>
<dbReference type="NCBIfam" id="TIGR02523">
    <property type="entry name" value="type_IV_pilV"/>
    <property type="match status" value="1"/>
</dbReference>
<accession>A0AAU7SY98</accession>
<evidence type="ECO:0000256" key="1">
    <source>
        <dbReference type="SAM" id="Phobius"/>
    </source>
</evidence>
<dbReference type="EMBL" id="CP157981">
    <property type="protein sequence ID" value="XBU15920.1"/>
    <property type="molecule type" value="Genomic_DNA"/>
</dbReference>
<dbReference type="InterPro" id="IPR054402">
    <property type="entry name" value="Tt1218-like_dom"/>
</dbReference>
<evidence type="ECO:0000313" key="3">
    <source>
        <dbReference type="EMBL" id="XBU15920.1"/>
    </source>
</evidence>
<evidence type="ECO:0000259" key="2">
    <source>
        <dbReference type="Pfam" id="PF22150"/>
    </source>
</evidence>
<gene>
    <name evidence="3" type="primary">pilV</name>
    <name evidence="3" type="ORF">ABJ384_01585</name>
</gene>
<keyword evidence="1" id="KW-1133">Transmembrane helix</keyword>
<reference evidence="3" key="1">
    <citation type="submission" date="2024-06" db="EMBL/GenBank/DDBJ databases">
        <authorList>
            <person name="Song Z."/>
        </authorList>
    </citation>
    <scope>NUCLEOTIDE SEQUENCE</scope>
    <source>
        <strain evidence="3">A1-4-2</strain>
    </source>
</reference>